<reference evidence="2" key="1">
    <citation type="submission" date="2020-06" db="EMBL/GenBank/DDBJ databases">
        <title>WGS assembly of Ceratodon purpureus strain R40.</title>
        <authorList>
            <person name="Carey S.B."/>
            <person name="Jenkins J."/>
            <person name="Shu S."/>
            <person name="Lovell J.T."/>
            <person name="Sreedasyam A."/>
            <person name="Maumus F."/>
            <person name="Tiley G.P."/>
            <person name="Fernandez-Pozo N."/>
            <person name="Barry K."/>
            <person name="Chen C."/>
            <person name="Wang M."/>
            <person name="Lipzen A."/>
            <person name="Daum C."/>
            <person name="Saski C.A."/>
            <person name="Payton A.C."/>
            <person name="Mcbreen J.C."/>
            <person name="Conrad R.E."/>
            <person name="Kollar L.M."/>
            <person name="Olsson S."/>
            <person name="Huttunen S."/>
            <person name="Landis J.B."/>
            <person name="Wickett N.J."/>
            <person name="Johnson M.G."/>
            <person name="Rensing S.A."/>
            <person name="Grimwood J."/>
            <person name="Schmutz J."/>
            <person name="Mcdaniel S.F."/>
        </authorList>
    </citation>
    <scope>NUCLEOTIDE SEQUENCE</scope>
    <source>
        <strain evidence="2">R40</strain>
    </source>
</reference>
<feature type="compositionally biased region" description="Basic and acidic residues" evidence="1">
    <location>
        <begin position="148"/>
        <end position="179"/>
    </location>
</feature>
<feature type="compositionally biased region" description="Low complexity" evidence="1">
    <location>
        <begin position="84"/>
        <end position="97"/>
    </location>
</feature>
<evidence type="ECO:0000313" key="2">
    <source>
        <dbReference type="EMBL" id="KAG0593547.1"/>
    </source>
</evidence>
<organism evidence="2 3">
    <name type="scientific">Ceratodon purpureus</name>
    <name type="common">Fire moss</name>
    <name type="synonym">Dicranum purpureum</name>
    <dbReference type="NCBI Taxonomy" id="3225"/>
    <lineage>
        <taxon>Eukaryota</taxon>
        <taxon>Viridiplantae</taxon>
        <taxon>Streptophyta</taxon>
        <taxon>Embryophyta</taxon>
        <taxon>Bryophyta</taxon>
        <taxon>Bryophytina</taxon>
        <taxon>Bryopsida</taxon>
        <taxon>Dicranidae</taxon>
        <taxon>Pseudoditrichales</taxon>
        <taxon>Ditrichaceae</taxon>
        <taxon>Ceratodon</taxon>
    </lineage>
</organism>
<feature type="compositionally biased region" description="Basic and acidic residues" evidence="1">
    <location>
        <begin position="192"/>
        <end position="224"/>
    </location>
</feature>
<evidence type="ECO:0000313" key="3">
    <source>
        <dbReference type="Proteomes" id="UP000822688"/>
    </source>
</evidence>
<sequence length="515" mass="55132">MARAWGGAGAWAAEAELADQEAKEREAATYKAPGAHKEEAFPSLGDSLQSKPTKKKNKGVTVSLSELMVGKYVGPGGKQRSSYTDSTKLTTEELLSLPTGPRERAEDEAPIGGLGGGFKDYGGFRGGANDRAGEREERRGGFGGGYGGDREGGGGGFGRDRSRERDDGPSRADSDDKWGATKKFVPSLPSERGADRGGERGGYEEDRGRGGRLSDRDMPSRADEVDNWGSTKKFVPAAPAGAGGDGYNDRRSSGRYEERRVSMGGFDDHPRSDRDLVSRADEVDNWGKGKKFVPSAAPPSRGAGGGFDSTYREAGADADRWARKEPVARDPEQPRVSERPRLKLAPRSLPVDSPPRPASASTEVNGEKEGGETEQQSSPAQKPKARFNPFGGARPREEILAEKGQDYRKIDAELEVPRERFGRPGSSHSNRPGSSHSTRPGSRPGTPGGVSSRPGTPEVPRSRPSPFGEARPRDTNLVEARGKDSQTLNVDLERRLAEESVIEAGDATPTGSELM</sequence>
<feature type="compositionally biased region" description="Basic and acidic residues" evidence="1">
    <location>
        <begin position="310"/>
        <end position="341"/>
    </location>
</feature>
<dbReference type="EMBL" id="CM026421">
    <property type="protein sequence ID" value="KAG0593546.1"/>
    <property type="molecule type" value="Genomic_DNA"/>
</dbReference>
<feature type="compositionally biased region" description="Basic and acidic residues" evidence="1">
    <location>
        <begin position="247"/>
        <end position="287"/>
    </location>
</feature>
<feature type="compositionally biased region" description="Basic and acidic residues" evidence="1">
    <location>
        <begin position="394"/>
        <end position="422"/>
    </location>
</feature>
<dbReference type="Proteomes" id="UP000822688">
    <property type="component" value="Chromosome 1"/>
</dbReference>
<dbReference type="GO" id="GO:0003743">
    <property type="term" value="F:translation initiation factor activity"/>
    <property type="evidence" value="ECO:0007669"/>
    <property type="project" value="InterPro"/>
</dbReference>
<keyword evidence="3" id="KW-1185">Reference proteome</keyword>
<dbReference type="PANTHER" id="PTHR32091:SF20">
    <property type="entry name" value="EUKARYOTIC TRANSLATION INITIATION FACTOR 4B1"/>
    <property type="match status" value="1"/>
</dbReference>
<dbReference type="PANTHER" id="PTHR32091">
    <property type="entry name" value="EUKARYOTIC TRANSLATION INITIATION FACTOR 4B"/>
    <property type="match status" value="1"/>
</dbReference>
<feature type="region of interest" description="Disordered" evidence="1">
    <location>
        <begin position="496"/>
        <end position="515"/>
    </location>
</feature>
<evidence type="ECO:0000256" key="1">
    <source>
        <dbReference type="SAM" id="MobiDB-lite"/>
    </source>
</evidence>
<gene>
    <name evidence="2" type="ORF">KC19_1G337800</name>
</gene>
<dbReference type="EMBL" id="CM026421">
    <property type="protein sequence ID" value="KAG0593547.1"/>
    <property type="molecule type" value="Genomic_DNA"/>
</dbReference>
<dbReference type="AlphaFoldDB" id="A0A8T0JCJ1"/>
<dbReference type="GO" id="GO:0003729">
    <property type="term" value="F:mRNA binding"/>
    <property type="evidence" value="ECO:0007669"/>
    <property type="project" value="TreeGrafter"/>
</dbReference>
<evidence type="ECO:0008006" key="4">
    <source>
        <dbReference type="Google" id="ProtNLM"/>
    </source>
</evidence>
<protein>
    <recommendedName>
        <fullName evidence="4">Eukaryotic translation initiation factor 4B</fullName>
    </recommendedName>
</protein>
<comment type="caution">
    <text evidence="2">The sequence shown here is derived from an EMBL/GenBank/DDBJ whole genome shotgun (WGS) entry which is preliminary data.</text>
</comment>
<accession>A0A8T0JCJ1</accession>
<feature type="compositionally biased region" description="Low complexity" evidence="1">
    <location>
        <begin position="423"/>
        <end position="456"/>
    </location>
</feature>
<name>A0A8T0JCJ1_CERPU</name>
<feature type="compositionally biased region" description="Basic and acidic residues" evidence="1">
    <location>
        <begin position="131"/>
        <end position="140"/>
    </location>
</feature>
<feature type="compositionally biased region" description="Low complexity" evidence="1">
    <location>
        <begin position="1"/>
        <end position="15"/>
    </location>
</feature>
<dbReference type="Pfam" id="PF06273">
    <property type="entry name" value="eIF-4B"/>
    <property type="match status" value="2"/>
</dbReference>
<feature type="region of interest" description="Disordered" evidence="1">
    <location>
        <begin position="1"/>
        <end position="490"/>
    </location>
</feature>
<dbReference type="InterPro" id="IPR010433">
    <property type="entry name" value="EIF-4B_pln"/>
</dbReference>
<feature type="compositionally biased region" description="Basic and acidic residues" evidence="1">
    <location>
        <begin position="470"/>
        <end position="484"/>
    </location>
</feature>
<feature type="compositionally biased region" description="Gly residues" evidence="1">
    <location>
        <begin position="112"/>
        <end position="126"/>
    </location>
</feature>
<dbReference type="OrthoDB" id="2021148at2759"/>
<proteinExistence type="predicted"/>